<feature type="signal peptide" evidence="1">
    <location>
        <begin position="1"/>
        <end position="24"/>
    </location>
</feature>
<evidence type="ECO:0008006" key="4">
    <source>
        <dbReference type="Google" id="ProtNLM"/>
    </source>
</evidence>
<sequence>MALLLSRSAHVLCLLMLSVQLKMTRNIGALQYIVITRPEIAFAVNRVCQFMQKPLDQHFKTVKHILRYLQATVDYGISFKAAYRLSLVGYFKANWGTDPDNKRSTTGFCVFLGGNPVSWGSREQEVVSHSTTEAEYRSLAHATIEVIWLESLMSELQVKVA</sequence>
<comment type="caution">
    <text evidence="2">The sequence shown here is derived from an EMBL/GenBank/DDBJ whole genome shotgun (WGS) entry which is preliminary data.</text>
</comment>
<feature type="chain" id="PRO_5035151158" description="Reverse transcriptase Ty1/copia-type domain-containing protein" evidence="1">
    <location>
        <begin position="25"/>
        <end position="161"/>
    </location>
</feature>
<keyword evidence="1" id="KW-0732">Signal</keyword>
<keyword evidence="3" id="KW-1185">Reference proteome</keyword>
<name>A0A8J6CTB4_9ROSI</name>
<dbReference type="OrthoDB" id="998016at2759"/>
<dbReference type="Proteomes" id="UP000701853">
    <property type="component" value="Chromosome 11"/>
</dbReference>
<evidence type="ECO:0000313" key="2">
    <source>
        <dbReference type="EMBL" id="KAG8479183.1"/>
    </source>
</evidence>
<dbReference type="EMBL" id="JAHUZN010000011">
    <property type="protein sequence ID" value="KAG8479183.1"/>
    <property type="molecule type" value="Genomic_DNA"/>
</dbReference>
<protein>
    <recommendedName>
        <fullName evidence="4">Reverse transcriptase Ty1/copia-type domain-containing protein</fullName>
    </recommendedName>
</protein>
<evidence type="ECO:0000256" key="1">
    <source>
        <dbReference type="SAM" id="SignalP"/>
    </source>
</evidence>
<organism evidence="2 3">
    <name type="scientific">Gossypium anomalum</name>
    <dbReference type="NCBI Taxonomy" id="47600"/>
    <lineage>
        <taxon>Eukaryota</taxon>
        <taxon>Viridiplantae</taxon>
        <taxon>Streptophyta</taxon>
        <taxon>Embryophyta</taxon>
        <taxon>Tracheophyta</taxon>
        <taxon>Spermatophyta</taxon>
        <taxon>Magnoliopsida</taxon>
        <taxon>eudicotyledons</taxon>
        <taxon>Gunneridae</taxon>
        <taxon>Pentapetalae</taxon>
        <taxon>rosids</taxon>
        <taxon>malvids</taxon>
        <taxon>Malvales</taxon>
        <taxon>Malvaceae</taxon>
        <taxon>Malvoideae</taxon>
        <taxon>Gossypium</taxon>
    </lineage>
</organism>
<evidence type="ECO:0000313" key="3">
    <source>
        <dbReference type="Proteomes" id="UP000701853"/>
    </source>
</evidence>
<dbReference type="PANTHER" id="PTHR11439">
    <property type="entry name" value="GAG-POL-RELATED RETROTRANSPOSON"/>
    <property type="match status" value="1"/>
</dbReference>
<dbReference type="PANTHER" id="PTHR11439:SF467">
    <property type="entry name" value="INTEGRASE CATALYTIC DOMAIN-CONTAINING PROTEIN"/>
    <property type="match status" value="1"/>
</dbReference>
<dbReference type="CDD" id="cd09272">
    <property type="entry name" value="RNase_HI_RT_Ty1"/>
    <property type="match status" value="1"/>
</dbReference>
<gene>
    <name evidence="2" type="ORF">CXB51_029026</name>
</gene>
<dbReference type="AlphaFoldDB" id="A0A8J6CTB4"/>
<proteinExistence type="predicted"/>
<reference evidence="2 3" key="1">
    <citation type="journal article" date="2021" name="bioRxiv">
        <title>The Gossypium anomalum genome as a resource for cotton improvement and evolutionary analysis of hybrid incompatibility.</title>
        <authorList>
            <person name="Grover C.E."/>
            <person name="Yuan D."/>
            <person name="Arick M.A."/>
            <person name="Miller E.R."/>
            <person name="Hu G."/>
            <person name="Peterson D.G."/>
            <person name="Wendel J.F."/>
            <person name="Udall J.A."/>
        </authorList>
    </citation>
    <scope>NUCLEOTIDE SEQUENCE [LARGE SCALE GENOMIC DNA]</scope>
    <source>
        <strain evidence="2">JFW-Udall</strain>
        <tissue evidence="2">Leaf</tissue>
    </source>
</reference>
<accession>A0A8J6CTB4</accession>